<dbReference type="SUPFAM" id="SSF47699">
    <property type="entry name" value="Bifunctional inhibitor/lipid-transfer protein/seed storage 2S albumin"/>
    <property type="match status" value="1"/>
</dbReference>
<keyword evidence="10" id="KW-1185">Reference proteome</keyword>
<dbReference type="RefSeq" id="XP_014751611.1">
    <property type="nucleotide sequence ID" value="XM_014896125.2"/>
</dbReference>
<dbReference type="OrthoDB" id="664243at2759"/>
<dbReference type="CDD" id="cd00010">
    <property type="entry name" value="AAI_LTSS"/>
    <property type="match status" value="1"/>
</dbReference>
<evidence type="ECO:0000256" key="1">
    <source>
        <dbReference type="ARBA" id="ARBA00009748"/>
    </source>
</evidence>
<feature type="domain" description="Bifunctional inhibitor/plant lipid transfer protein/seed storage helical" evidence="7">
    <location>
        <begin position="35"/>
        <end position="120"/>
    </location>
</feature>
<dbReference type="Pfam" id="PF14368">
    <property type="entry name" value="LTP_2"/>
    <property type="match status" value="1"/>
</dbReference>
<dbReference type="GeneID" id="100823127"/>
<feature type="region of interest" description="Disordered" evidence="5">
    <location>
        <begin position="146"/>
        <end position="173"/>
    </location>
</feature>
<evidence type="ECO:0000313" key="9">
    <source>
        <dbReference type="EnsemblPlants" id="PNT61234"/>
    </source>
</evidence>
<accession>A0A2K2CGT0</accession>
<comment type="similarity">
    <text evidence="1">Belongs to the plant LTP family.</text>
</comment>
<keyword evidence="2 6" id="KW-0732">Signal</keyword>
<gene>
    <name evidence="9" type="primary">LOC100823127</name>
    <name evidence="8" type="ORF">BRADI_5g12480v3</name>
</gene>
<reference evidence="8" key="2">
    <citation type="submission" date="2017-06" db="EMBL/GenBank/DDBJ databases">
        <title>WGS assembly of Brachypodium distachyon.</title>
        <authorList>
            <consortium name="The International Brachypodium Initiative"/>
            <person name="Lucas S."/>
            <person name="Harmon-Smith M."/>
            <person name="Lail K."/>
            <person name="Tice H."/>
            <person name="Grimwood J."/>
            <person name="Bruce D."/>
            <person name="Barry K."/>
            <person name="Shu S."/>
            <person name="Lindquist E."/>
            <person name="Wang M."/>
            <person name="Pitluck S."/>
            <person name="Vogel J.P."/>
            <person name="Garvin D.F."/>
            <person name="Mockler T.C."/>
            <person name="Schmutz J."/>
            <person name="Rokhsar D."/>
            <person name="Bevan M.W."/>
        </authorList>
    </citation>
    <scope>NUCLEOTIDE SEQUENCE</scope>
    <source>
        <strain evidence="8">Bd21</strain>
    </source>
</reference>
<evidence type="ECO:0000256" key="6">
    <source>
        <dbReference type="SAM" id="SignalP"/>
    </source>
</evidence>
<dbReference type="EMBL" id="CM000884">
    <property type="protein sequence ID" value="PNT61234.1"/>
    <property type="molecule type" value="Genomic_DNA"/>
</dbReference>
<keyword evidence="4" id="KW-0325">Glycoprotein</keyword>
<reference evidence="9" key="3">
    <citation type="submission" date="2018-08" db="UniProtKB">
        <authorList>
            <consortium name="EnsemblPlants"/>
        </authorList>
    </citation>
    <scope>IDENTIFICATION</scope>
    <source>
        <strain evidence="9">cv. Bd21</strain>
    </source>
</reference>
<evidence type="ECO:0000313" key="8">
    <source>
        <dbReference type="EMBL" id="PNT61234.1"/>
    </source>
</evidence>
<evidence type="ECO:0000313" key="10">
    <source>
        <dbReference type="Proteomes" id="UP000008810"/>
    </source>
</evidence>
<name>A0A2K2CGT0_BRADI</name>
<feature type="compositionally biased region" description="Low complexity" evidence="5">
    <location>
        <begin position="162"/>
        <end position="171"/>
    </location>
</feature>
<keyword evidence="3" id="KW-1015">Disulfide bond</keyword>
<proteinExistence type="inferred from homology"/>
<dbReference type="InterPro" id="IPR043325">
    <property type="entry name" value="LTSS"/>
</dbReference>
<feature type="signal peptide" evidence="6">
    <location>
        <begin position="1"/>
        <end position="27"/>
    </location>
</feature>
<evidence type="ECO:0000256" key="4">
    <source>
        <dbReference type="ARBA" id="ARBA00023180"/>
    </source>
</evidence>
<evidence type="ECO:0000259" key="7">
    <source>
        <dbReference type="Pfam" id="PF14368"/>
    </source>
</evidence>
<dbReference type="InterPro" id="IPR016140">
    <property type="entry name" value="Bifunc_inhib/LTP/seed_store"/>
</dbReference>
<dbReference type="Proteomes" id="UP000008810">
    <property type="component" value="Chromosome 5"/>
</dbReference>
<dbReference type="AlphaFoldDB" id="A0A2K2CGT0"/>
<dbReference type="KEGG" id="bdi:100823127"/>
<evidence type="ECO:0000256" key="3">
    <source>
        <dbReference type="ARBA" id="ARBA00023157"/>
    </source>
</evidence>
<dbReference type="Gene3D" id="1.10.110.10">
    <property type="entry name" value="Plant lipid-transfer and hydrophobic proteins"/>
    <property type="match status" value="1"/>
</dbReference>
<dbReference type="EnsemblPlants" id="PNT61234">
    <property type="protein sequence ID" value="PNT61234"/>
    <property type="gene ID" value="BRADI_5g12480v3"/>
</dbReference>
<feature type="chain" id="PRO_5044576545" description="Bifunctional inhibitor/plant lipid transfer protein/seed storage helical domain-containing protein" evidence="6">
    <location>
        <begin position="28"/>
        <end position="202"/>
    </location>
</feature>
<protein>
    <recommendedName>
        <fullName evidence="7">Bifunctional inhibitor/plant lipid transfer protein/seed storage helical domain-containing protein</fullName>
    </recommendedName>
</protein>
<dbReference type="InterPro" id="IPR036312">
    <property type="entry name" value="Bifun_inhib/LTP/seed_sf"/>
</dbReference>
<sequence>MATPTMAPASVAALCVALLLVSSLADGAQPAPPLPQTTSVSPSSCSTELLRLLPCLPFLDGGAAAPPDTCCANLGSMVHDEPLCLCQALNQSGSGRSPVSVNMSRVLQLPPLCRLDLPPAAGACAGLLPVGPAPSAPVISPHPAVNSTVPSTPMPVTPTPPLTTDSPRTSSQVTGYSSGSKLIADGISVAFGFIALAPALAF</sequence>
<organism evidence="8">
    <name type="scientific">Brachypodium distachyon</name>
    <name type="common">Purple false brome</name>
    <name type="synonym">Trachynia distachya</name>
    <dbReference type="NCBI Taxonomy" id="15368"/>
    <lineage>
        <taxon>Eukaryota</taxon>
        <taxon>Viridiplantae</taxon>
        <taxon>Streptophyta</taxon>
        <taxon>Embryophyta</taxon>
        <taxon>Tracheophyta</taxon>
        <taxon>Spermatophyta</taxon>
        <taxon>Magnoliopsida</taxon>
        <taxon>Liliopsida</taxon>
        <taxon>Poales</taxon>
        <taxon>Poaceae</taxon>
        <taxon>BOP clade</taxon>
        <taxon>Pooideae</taxon>
        <taxon>Stipodae</taxon>
        <taxon>Brachypodieae</taxon>
        <taxon>Brachypodium</taxon>
    </lineage>
</organism>
<dbReference type="ExpressionAtlas" id="A0A2K2CGT0">
    <property type="expression patterns" value="baseline"/>
</dbReference>
<feature type="compositionally biased region" description="Pro residues" evidence="5">
    <location>
        <begin position="152"/>
        <end position="161"/>
    </location>
</feature>
<evidence type="ECO:0000256" key="5">
    <source>
        <dbReference type="SAM" id="MobiDB-lite"/>
    </source>
</evidence>
<reference evidence="8 9" key="1">
    <citation type="journal article" date="2010" name="Nature">
        <title>Genome sequencing and analysis of the model grass Brachypodium distachyon.</title>
        <authorList>
            <consortium name="International Brachypodium Initiative"/>
        </authorList>
    </citation>
    <scope>NUCLEOTIDE SEQUENCE [LARGE SCALE GENOMIC DNA]</scope>
    <source>
        <strain evidence="8">Bd21</strain>
        <strain evidence="9">cv. Bd21</strain>
    </source>
</reference>
<evidence type="ECO:0000256" key="2">
    <source>
        <dbReference type="ARBA" id="ARBA00022729"/>
    </source>
</evidence>
<dbReference type="PANTHER" id="PTHR33044">
    <property type="entry name" value="BIFUNCTIONAL INHIBITOR/LIPID-TRANSFER PROTEIN/SEED STORAGE 2S ALBUMIN SUPERFAMILY PROTEIN-RELATED"/>
    <property type="match status" value="1"/>
</dbReference>
<dbReference type="Gramene" id="PNT61234">
    <property type="protein sequence ID" value="PNT61234"/>
    <property type="gene ID" value="BRADI_5g12480v3"/>
</dbReference>
<dbReference type="STRING" id="15368.A0A2K2CGT0"/>